<comment type="caution">
    <text evidence="2">The sequence shown here is derived from an EMBL/GenBank/DDBJ whole genome shotgun (WGS) entry which is preliminary data.</text>
</comment>
<dbReference type="PANTHER" id="PTHR10859">
    <property type="entry name" value="GLYCOSYL TRANSFERASE"/>
    <property type="match status" value="1"/>
</dbReference>
<accession>A0A1G2AZW1</accession>
<gene>
    <name evidence="2" type="ORF">A2898_05445</name>
</gene>
<evidence type="ECO:0000259" key="1">
    <source>
        <dbReference type="Pfam" id="PF00535"/>
    </source>
</evidence>
<protein>
    <recommendedName>
        <fullName evidence="1">Glycosyltransferase 2-like domain-containing protein</fullName>
    </recommendedName>
</protein>
<name>A0A1G2AZW1_9BACT</name>
<dbReference type="Gene3D" id="3.90.550.10">
    <property type="entry name" value="Spore Coat Polysaccharide Biosynthesis Protein SpsA, Chain A"/>
    <property type="match status" value="1"/>
</dbReference>
<dbReference type="GO" id="GO:0006487">
    <property type="term" value="P:protein N-linked glycosylation"/>
    <property type="evidence" value="ECO:0007669"/>
    <property type="project" value="TreeGrafter"/>
</dbReference>
<reference evidence="2 3" key="1">
    <citation type="journal article" date="2016" name="Nat. Commun.">
        <title>Thousands of microbial genomes shed light on interconnected biogeochemical processes in an aquifer system.</title>
        <authorList>
            <person name="Anantharaman K."/>
            <person name="Brown C.T."/>
            <person name="Hug L.A."/>
            <person name="Sharon I."/>
            <person name="Castelle C.J."/>
            <person name="Probst A.J."/>
            <person name="Thomas B.C."/>
            <person name="Singh A."/>
            <person name="Wilkins M.J."/>
            <person name="Karaoz U."/>
            <person name="Brodie E.L."/>
            <person name="Williams K.H."/>
            <person name="Hubbard S.S."/>
            <person name="Banfield J.F."/>
        </authorList>
    </citation>
    <scope>NUCLEOTIDE SEQUENCE [LARGE SCALE GENOMIC DNA]</scope>
</reference>
<dbReference type="PANTHER" id="PTHR10859:SF91">
    <property type="entry name" value="DOLICHYL-PHOSPHATE BETA-GLUCOSYLTRANSFERASE"/>
    <property type="match status" value="1"/>
</dbReference>
<organism evidence="2 3">
    <name type="scientific">Candidatus Kerfeldbacteria bacterium RIFCSPLOWO2_01_FULL_48_11</name>
    <dbReference type="NCBI Taxonomy" id="1798543"/>
    <lineage>
        <taxon>Bacteria</taxon>
        <taxon>Candidatus Kerfeldiibacteriota</taxon>
    </lineage>
</organism>
<evidence type="ECO:0000313" key="2">
    <source>
        <dbReference type="EMBL" id="OGY82448.1"/>
    </source>
</evidence>
<dbReference type="AlphaFoldDB" id="A0A1G2AZW1"/>
<dbReference type="SUPFAM" id="SSF53448">
    <property type="entry name" value="Nucleotide-diphospho-sugar transferases"/>
    <property type="match status" value="1"/>
</dbReference>
<dbReference type="InterPro" id="IPR029044">
    <property type="entry name" value="Nucleotide-diphossugar_trans"/>
</dbReference>
<dbReference type="EMBL" id="MHKE01000020">
    <property type="protein sequence ID" value="OGY82448.1"/>
    <property type="molecule type" value="Genomic_DNA"/>
</dbReference>
<dbReference type="STRING" id="1798543.A2898_05445"/>
<proteinExistence type="predicted"/>
<feature type="domain" description="Glycosyltransferase 2-like" evidence="1">
    <location>
        <begin position="11"/>
        <end position="149"/>
    </location>
</feature>
<dbReference type="InterPro" id="IPR001173">
    <property type="entry name" value="Glyco_trans_2-like"/>
</dbReference>
<sequence length="251" mass="28453">MNKIGAIDLTLILPLYNEGSTLSANLNYIVETLQRKSTLSFELLLIDDGSVDTTAQNARQFAESHSTLCEFIQHTHNIGRGAIVAEGLQRARGTVTGFIDVDCEASPLYILDFVPDILMNKVDVITGVRIYPFAVSTLLRATMSVTYRMLVKYMTGSQFTDTRAGYKFFRTETILPLLRYCKHPGWFWDTEVLVVSSLAGLRVQQRPILFFRDTLKKSTVRLAHDTIVLVRDLLVFRQQLPSIREQIKHHG</sequence>
<dbReference type="Pfam" id="PF00535">
    <property type="entry name" value="Glycos_transf_2"/>
    <property type="match status" value="1"/>
</dbReference>
<evidence type="ECO:0000313" key="3">
    <source>
        <dbReference type="Proteomes" id="UP000179164"/>
    </source>
</evidence>
<dbReference type="Proteomes" id="UP000179164">
    <property type="component" value="Unassembled WGS sequence"/>
</dbReference>